<organism evidence="1">
    <name type="scientific">Albugo laibachii Nc14</name>
    <dbReference type="NCBI Taxonomy" id="890382"/>
    <lineage>
        <taxon>Eukaryota</taxon>
        <taxon>Sar</taxon>
        <taxon>Stramenopiles</taxon>
        <taxon>Oomycota</taxon>
        <taxon>Peronosporomycetes</taxon>
        <taxon>Albuginales</taxon>
        <taxon>Albuginaceae</taxon>
        <taxon>Albugo</taxon>
    </lineage>
</organism>
<gene>
    <name evidence="1" type="primary">AlNc14C121G6689</name>
    <name evidence="1" type="ORF">ALNC14_075520</name>
</gene>
<sequence>MNCNIVKQSHSLDFDFQRRPSLSLHAQTMIKLNLSVNIKVQRYISRTNRSKDTANRLTHPSISKHMEVICYRDAETRFHPRVDRNMC</sequence>
<evidence type="ECO:0000313" key="1">
    <source>
        <dbReference type="EMBL" id="CCA21409.1"/>
    </source>
</evidence>
<accession>F0WJG0</accession>
<dbReference type="AlphaFoldDB" id="F0WJG0"/>
<dbReference type="HOGENOM" id="CLU_2488063_0_0_1"/>
<name>F0WJG0_9STRA</name>
<dbReference type="EMBL" id="FR824166">
    <property type="protein sequence ID" value="CCA21409.1"/>
    <property type="molecule type" value="Genomic_DNA"/>
</dbReference>
<reference evidence="1" key="1">
    <citation type="journal article" date="2011" name="PLoS Biol.">
        <title>Gene gain and loss during evolution of obligate parasitism in the white rust pathogen of Arabidopsis thaliana.</title>
        <authorList>
            <person name="Kemen E."/>
            <person name="Gardiner A."/>
            <person name="Schultz-Larsen T."/>
            <person name="Kemen A.C."/>
            <person name="Balmuth A.L."/>
            <person name="Robert-Seilaniantz A."/>
            <person name="Bailey K."/>
            <person name="Holub E."/>
            <person name="Studholme D.J."/>
            <person name="Maclean D."/>
            <person name="Jones J.D."/>
        </authorList>
    </citation>
    <scope>NUCLEOTIDE SEQUENCE</scope>
</reference>
<proteinExistence type="predicted"/>
<protein>
    <submittedName>
        <fullName evidence="1">AlNc14C121G6689 protein</fullName>
    </submittedName>
</protein>
<reference evidence="1" key="2">
    <citation type="submission" date="2011-02" db="EMBL/GenBank/DDBJ databases">
        <authorList>
            <person name="MacLean D."/>
        </authorList>
    </citation>
    <scope>NUCLEOTIDE SEQUENCE</scope>
</reference>